<accession>F2KNP7</accession>
<dbReference type="EC" id="3.1.21.4" evidence="1"/>
<dbReference type="Pfam" id="PF09568">
    <property type="entry name" value="RE_MjaI"/>
    <property type="match status" value="1"/>
</dbReference>
<sequence>MKWEPDEPVRLTPENVRRMLGKELQLPKYTSPIINLANRFAQATRPKVVGKVSELVKECPYKDFEGWKHWYLEKYPEAIEDATDKIMKMIDSFKEVLDNIDRDTVRKWVEDLVLVKTFIGLNVQEPILSFLASKTKLTYRLSTPEEESAGIDGFIGDFAVSVKPVTYREKERLAGELPRGDVVIYYEKDRENNITISEVEALTEKGKKFIKLLETLEL</sequence>
<dbReference type="Proteomes" id="UP000008136">
    <property type="component" value="Chromosome"/>
</dbReference>
<dbReference type="InterPro" id="IPR019068">
    <property type="entry name" value="Restrct_endonuc_II_MjaI"/>
</dbReference>
<dbReference type="GO" id="GO:0009307">
    <property type="term" value="P:DNA restriction-modification system"/>
    <property type="evidence" value="ECO:0007669"/>
    <property type="project" value="InterPro"/>
</dbReference>
<dbReference type="STRING" id="693661.Arcve_0238"/>
<evidence type="ECO:0000313" key="1">
    <source>
        <dbReference type="EMBL" id="AEA46275.1"/>
    </source>
</evidence>
<dbReference type="REBASE" id="33994">
    <property type="entry name" value="AveSPN6ORF237P"/>
</dbReference>
<dbReference type="EMBL" id="CP002588">
    <property type="protein sequence ID" value="AEA46275.1"/>
    <property type="molecule type" value="Genomic_DNA"/>
</dbReference>
<organism evidence="1 2">
    <name type="scientific">Archaeoglobus veneficus (strain DSM 11195 / SNP6)</name>
    <dbReference type="NCBI Taxonomy" id="693661"/>
    <lineage>
        <taxon>Archaea</taxon>
        <taxon>Methanobacteriati</taxon>
        <taxon>Methanobacteriota</taxon>
        <taxon>Archaeoglobi</taxon>
        <taxon>Archaeoglobales</taxon>
        <taxon>Archaeoglobaceae</taxon>
        <taxon>Archaeoglobus</taxon>
    </lineage>
</organism>
<name>F2KNP7_ARCVS</name>
<reference evidence="1 2" key="1">
    <citation type="submission" date="2011-03" db="EMBL/GenBank/DDBJ databases">
        <title>The complete genome of Archaeoglobus veneficus SNP6.</title>
        <authorList>
            <consortium name="US DOE Joint Genome Institute (JGI-PGF)"/>
            <person name="Lucas S."/>
            <person name="Copeland A."/>
            <person name="Lapidus A."/>
            <person name="Bruce D."/>
            <person name="Goodwin L."/>
            <person name="Pitluck S."/>
            <person name="Kyrpides N."/>
            <person name="Mavromatis K."/>
            <person name="Pagani I."/>
            <person name="Ivanova N."/>
            <person name="Mikhailova N."/>
            <person name="Lu M."/>
            <person name="Detter J.C."/>
            <person name="Tapia R."/>
            <person name="Han C."/>
            <person name="Land M."/>
            <person name="Hauser L."/>
            <person name="Markowitz V."/>
            <person name="Cheng J.-F."/>
            <person name="Hugenholtz P."/>
            <person name="Woyke T."/>
            <person name="Wu D."/>
            <person name="Spring S."/>
            <person name="Brambilla E."/>
            <person name="Klenk H.-P."/>
            <person name="Eisen J.A."/>
        </authorList>
    </citation>
    <scope>NUCLEOTIDE SEQUENCE [LARGE SCALE GENOMIC DNA]</scope>
    <source>
        <strain>SNP6</strain>
    </source>
</reference>
<gene>
    <name evidence="1" type="ordered locus">Arcve_0238</name>
</gene>
<dbReference type="HOGENOM" id="CLU_120987_0_0_2"/>
<dbReference type="GO" id="GO:0003677">
    <property type="term" value="F:DNA binding"/>
    <property type="evidence" value="ECO:0007669"/>
    <property type="project" value="InterPro"/>
</dbReference>
<keyword evidence="2" id="KW-1185">Reference proteome</keyword>
<dbReference type="eggNOG" id="arCOG11279">
    <property type="taxonomic scope" value="Archaea"/>
</dbReference>
<dbReference type="RefSeq" id="WP_013682951.1">
    <property type="nucleotide sequence ID" value="NC_015320.1"/>
</dbReference>
<proteinExistence type="predicted"/>
<dbReference type="KEGG" id="ave:Arcve_0238"/>
<dbReference type="GeneID" id="10393332"/>
<protein>
    <submittedName>
        <fullName evidence="1">Type II site-specific deoxyribonuclease</fullName>
        <ecNumber evidence="1">3.1.21.4</ecNumber>
    </submittedName>
</protein>
<dbReference type="AlphaFoldDB" id="F2KNP7"/>
<dbReference type="GO" id="GO:0009036">
    <property type="term" value="F:type II site-specific deoxyribonuclease activity"/>
    <property type="evidence" value="ECO:0007669"/>
    <property type="project" value="UniProtKB-EC"/>
</dbReference>
<dbReference type="OrthoDB" id="195457at2157"/>
<evidence type="ECO:0000313" key="2">
    <source>
        <dbReference type="Proteomes" id="UP000008136"/>
    </source>
</evidence>
<keyword evidence="1" id="KW-0378">Hydrolase</keyword>